<reference evidence="1 2" key="1">
    <citation type="submission" date="2019-03" db="EMBL/GenBank/DDBJ databases">
        <authorList>
            <person name="Jensen L."/>
            <person name="Storgaard J."/>
            <person name="Sulaj E."/>
            <person name="Schramm A."/>
            <person name="Marshall I.P.G."/>
        </authorList>
    </citation>
    <scope>NUCLEOTIDE SEQUENCE [LARGE SCALE GENOMIC DNA]</scope>
    <source>
        <strain evidence="1 2">2017H2G3</strain>
    </source>
</reference>
<name>A0A4R1AR18_9BACI</name>
<dbReference type="RefSeq" id="WP_131237840.1">
    <property type="nucleotide sequence ID" value="NZ_SJTH01000032.1"/>
</dbReference>
<comment type="caution">
    <text evidence="1">The sequence shown here is derived from an EMBL/GenBank/DDBJ whole genome shotgun (WGS) entry which is preliminary data.</text>
</comment>
<evidence type="ECO:0000313" key="2">
    <source>
        <dbReference type="Proteomes" id="UP000293846"/>
    </source>
</evidence>
<evidence type="ECO:0000313" key="1">
    <source>
        <dbReference type="EMBL" id="TCJ02454.1"/>
    </source>
</evidence>
<sequence length="64" mass="7088">MGIKLDLAGFKQLILLNTVFVWLDALEPGVYTYALVISTNVFNVDRDDSSLEDRAIVATVINTD</sequence>
<protein>
    <submittedName>
        <fullName evidence="1">Uncharacterized protein</fullName>
    </submittedName>
</protein>
<accession>A0A4R1AR18</accession>
<keyword evidence="2" id="KW-1185">Reference proteome</keyword>
<gene>
    <name evidence="1" type="ORF">E0Y62_19150</name>
</gene>
<dbReference type="Proteomes" id="UP000293846">
    <property type="component" value="Unassembled WGS sequence"/>
</dbReference>
<organism evidence="1 2">
    <name type="scientific">Cytobacillus praedii</name>
    <dbReference type="NCBI Taxonomy" id="1742358"/>
    <lineage>
        <taxon>Bacteria</taxon>
        <taxon>Bacillati</taxon>
        <taxon>Bacillota</taxon>
        <taxon>Bacilli</taxon>
        <taxon>Bacillales</taxon>
        <taxon>Bacillaceae</taxon>
        <taxon>Cytobacillus</taxon>
    </lineage>
</organism>
<proteinExistence type="predicted"/>
<dbReference type="AlphaFoldDB" id="A0A4R1AR18"/>
<dbReference type="EMBL" id="SJTH01000032">
    <property type="protein sequence ID" value="TCJ02454.1"/>
    <property type="molecule type" value="Genomic_DNA"/>
</dbReference>